<dbReference type="Proteomes" id="UP001055940">
    <property type="component" value="Chromosome"/>
</dbReference>
<feature type="transmembrane region" description="Helical" evidence="1">
    <location>
        <begin position="307"/>
        <end position="324"/>
    </location>
</feature>
<evidence type="ECO:0008006" key="4">
    <source>
        <dbReference type="Google" id="ProtNLM"/>
    </source>
</evidence>
<feature type="transmembrane region" description="Helical" evidence="1">
    <location>
        <begin position="479"/>
        <end position="500"/>
    </location>
</feature>
<evidence type="ECO:0000313" key="3">
    <source>
        <dbReference type="Proteomes" id="UP001055940"/>
    </source>
</evidence>
<feature type="transmembrane region" description="Helical" evidence="1">
    <location>
        <begin position="51"/>
        <end position="74"/>
    </location>
</feature>
<feature type="transmembrane region" description="Helical" evidence="1">
    <location>
        <begin position="229"/>
        <end position="252"/>
    </location>
</feature>
<feature type="transmembrane region" description="Helical" evidence="1">
    <location>
        <begin position="126"/>
        <end position="148"/>
    </location>
</feature>
<keyword evidence="1" id="KW-0812">Transmembrane</keyword>
<dbReference type="RefSeq" id="WP_254417850.1">
    <property type="nucleotide sequence ID" value="NZ_BAAAJB010000035.1"/>
</dbReference>
<keyword evidence="1" id="KW-0472">Membrane</keyword>
<name>A0ABY5D6D5_9ACTN</name>
<feature type="transmembrane region" description="Helical" evidence="1">
    <location>
        <begin position="95"/>
        <end position="120"/>
    </location>
</feature>
<accession>A0ABY5D6D5</accession>
<proteinExistence type="predicted"/>
<organism evidence="2 3">
    <name type="scientific">Nocardiopsis exhalans</name>
    <dbReference type="NCBI Taxonomy" id="163604"/>
    <lineage>
        <taxon>Bacteria</taxon>
        <taxon>Bacillati</taxon>
        <taxon>Actinomycetota</taxon>
        <taxon>Actinomycetes</taxon>
        <taxon>Streptosporangiales</taxon>
        <taxon>Nocardiopsidaceae</taxon>
        <taxon>Nocardiopsis</taxon>
    </lineage>
</organism>
<keyword evidence="3" id="KW-1185">Reference proteome</keyword>
<evidence type="ECO:0000313" key="2">
    <source>
        <dbReference type="EMBL" id="USY18455.1"/>
    </source>
</evidence>
<keyword evidence="1" id="KW-1133">Transmembrane helix</keyword>
<feature type="transmembrane region" description="Helical" evidence="1">
    <location>
        <begin position="160"/>
        <end position="183"/>
    </location>
</feature>
<evidence type="ECO:0000256" key="1">
    <source>
        <dbReference type="SAM" id="Phobius"/>
    </source>
</evidence>
<feature type="transmembrane region" description="Helical" evidence="1">
    <location>
        <begin position="330"/>
        <end position="348"/>
    </location>
</feature>
<dbReference type="EMBL" id="CP099837">
    <property type="protein sequence ID" value="USY18455.1"/>
    <property type="molecule type" value="Genomic_DNA"/>
</dbReference>
<sequence length="552" mass="58588">MVELLIRLKFTLGRHSFGGARWFTLSVIALGAALTWYLAVTAASDQVRSGLLMLVLAVWAGAWVLGPTITNGVGVLRSQYFTLLPLDRNRVGAGLLVTMFVGPGTLLTLVVAASVAWHAWASDPATLFLGLLGMLMLVVFMVSLSRLVFRALGAAMHSRLGMEIASVQWGLIVAGLMFGWVAVQPALAAMGSLPQTGVQGTAATVLSLIPTSWPLLAVDAAAAGAWGAAFGWLGAFGALTLATVLVTVRLLAPSVASRGVRRRSRPLGSRVFDGGRSFLPDTPLGAVVGKELRQWWRDPWRGLELRSSLYAGLFIGLLGLISYLPQIAPFSGVVAVLIMGMASSNLYGHDGTALWMTVVGQGRDTHRAEIRGRQIAIAVLIVPLAVLMSAVMVFATGEYWAVPFVLTGLVVFVGVTNGLAVLLSVVAVTPGVDPHRRVDANDTGDNQLQVWFSMAAFPVLSAPTIAATVWLGLQGMPWLALPIALANGALVSWLLGRIAYQRLERRLPEMFTRIRYGKDIAARAVPESGGSLLDQLERGALASNAETKPTGS</sequence>
<protein>
    <recommendedName>
        <fullName evidence="4">ABC-2 type transport system permease protein</fullName>
    </recommendedName>
</protein>
<feature type="transmembrane region" description="Helical" evidence="1">
    <location>
        <begin position="20"/>
        <end position="39"/>
    </location>
</feature>
<feature type="transmembrane region" description="Helical" evidence="1">
    <location>
        <begin position="401"/>
        <end position="429"/>
    </location>
</feature>
<gene>
    <name evidence="2" type="ORF">NE857_24560</name>
</gene>
<feature type="transmembrane region" description="Helical" evidence="1">
    <location>
        <begin position="375"/>
        <end position="395"/>
    </location>
</feature>
<reference evidence="2" key="1">
    <citation type="submission" date="2022-06" db="EMBL/GenBank/DDBJ databases">
        <authorList>
            <person name="Ping M."/>
        </authorList>
    </citation>
    <scope>NUCLEOTIDE SEQUENCE</scope>
    <source>
        <strain evidence="2">JCM11759T</strain>
    </source>
</reference>
<feature type="transmembrane region" description="Helical" evidence="1">
    <location>
        <begin position="450"/>
        <end position="473"/>
    </location>
</feature>